<name>A0A0A9HIB6_ARUDO</name>
<accession>A0A0A9HIB6</accession>
<sequence length="50" mass="5142">MDKPGEAHPNSMACLPSTSLFGARAEASIGWTTGVAIGVHPEAFPPSPLH</sequence>
<proteinExistence type="predicted"/>
<dbReference type="AlphaFoldDB" id="A0A0A9HIB6"/>
<dbReference type="EMBL" id="GBRH01161389">
    <property type="protein sequence ID" value="JAE36507.1"/>
    <property type="molecule type" value="Transcribed_RNA"/>
</dbReference>
<organism evidence="1">
    <name type="scientific">Arundo donax</name>
    <name type="common">Giant reed</name>
    <name type="synonym">Donax arundinaceus</name>
    <dbReference type="NCBI Taxonomy" id="35708"/>
    <lineage>
        <taxon>Eukaryota</taxon>
        <taxon>Viridiplantae</taxon>
        <taxon>Streptophyta</taxon>
        <taxon>Embryophyta</taxon>
        <taxon>Tracheophyta</taxon>
        <taxon>Spermatophyta</taxon>
        <taxon>Magnoliopsida</taxon>
        <taxon>Liliopsida</taxon>
        <taxon>Poales</taxon>
        <taxon>Poaceae</taxon>
        <taxon>PACMAD clade</taxon>
        <taxon>Arundinoideae</taxon>
        <taxon>Arundineae</taxon>
        <taxon>Arundo</taxon>
    </lineage>
</organism>
<reference evidence="1" key="2">
    <citation type="journal article" date="2015" name="Data Brief">
        <title>Shoot transcriptome of the giant reed, Arundo donax.</title>
        <authorList>
            <person name="Barrero R.A."/>
            <person name="Guerrero F.D."/>
            <person name="Moolhuijzen P."/>
            <person name="Goolsby J.A."/>
            <person name="Tidwell J."/>
            <person name="Bellgard S.E."/>
            <person name="Bellgard M.I."/>
        </authorList>
    </citation>
    <scope>NUCLEOTIDE SEQUENCE</scope>
    <source>
        <tissue evidence="1">Shoot tissue taken approximately 20 cm above the soil surface</tissue>
    </source>
</reference>
<evidence type="ECO:0000313" key="1">
    <source>
        <dbReference type="EMBL" id="JAE36507.1"/>
    </source>
</evidence>
<reference evidence="1" key="1">
    <citation type="submission" date="2014-09" db="EMBL/GenBank/DDBJ databases">
        <authorList>
            <person name="Magalhaes I.L.F."/>
            <person name="Oliveira U."/>
            <person name="Santos F.R."/>
            <person name="Vidigal T.H.D.A."/>
            <person name="Brescovit A.D."/>
            <person name="Santos A.J."/>
        </authorList>
    </citation>
    <scope>NUCLEOTIDE SEQUENCE</scope>
    <source>
        <tissue evidence="1">Shoot tissue taken approximately 20 cm above the soil surface</tissue>
    </source>
</reference>
<protein>
    <submittedName>
        <fullName evidence="1">Uncharacterized protein</fullName>
    </submittedName>
</protein>